<sequence length="120" mass="13447">MSARVVGRRLLLLAGLHYDRIQSFLLALPSFSPPPLYLFKILHVIARPVSPLLRLIVNLSTSSSKSDGPLTSSIVSLNESEILCSFVFCSRQVIDEQLHIYALYQQVKQVQTSLLLCHLI</sequence>
<evidence type="ECO:0000313" key="1">
    <source>
        <dbReference type="EMBL" id="RZR70639.1"/>
    </source>
</evidence>
<proteinExistence type="predicted"/>
<gene>
    <name evidence="1" type="ORF">BHM03_00000933</name>
</gene>
<dbReference type="Proteomes" id="UP000290560">
    <property type="component" value="Unassembled WGS sequence"/>
</dbReference>
<dbReference type="AlphaFoldDB" id="A0A444G0G7"/>
<reference evidence="1" key="1">
    <citation type="journal article" date="2018" name="Data Brief">
        <title>Genome sequence data from 17 accessions of Ensete ventricosum, a staple food crop for millions in Ethiopia.</title>
        <authorList>
            <person name="Yemataw Z."/>
            <person name="Muzemil S."/>
            <person name="Ambachew D."/>
            <person name="Tripathi L."/>
            <person name="Tesfaye K."/>
            <person name="Chala A."/>
            <person name="Farbos A."/>
            <person name="O'Neill P."/>
            <person name="Moore K."/>
            <person name="Grant M."/>
            <person name="Studholme D.J."/>
        </authorList>
    </citation>
    <scope>NUCLEOTIDE SEQUENCE [LARGE SCALE GENOMIC DNA]</scope>
    <source>
        <tissue evidence="1">Leaf</tissue>
    </source>
</reference>
<name>A0A444G0G7_ENSVE</name>
<accession>A0A444G0G7</accession>
<dbReference type="EMBL" id="KV875451">
    <property type="protein sequence ID" value="RZR70639.1"/>
    <property type="molecule type" value="Genomic_DNA"/>
</dbReference>
<organism evidence="1">
    <name type="scientific">Ensete ventricosum</name>
    <name type="common">Abyssinian banana</name>
    <name type="synonym">Musa ensete</name>
    <dbReference type="NCBI Taxonomy" id="4639"/>
    <lineage>
        <taxon>Eukaryota</taxon>
        <taxon>Viridiplantae</taxon>
        <taxon>Streptophyta</taxon>
        <taxon>Embryophyta</taxon>
        <taxon>Tracheophyta</taxon>
        <taxon>Spermatophyta</taxon>
        <taxon>Magnoliopsida</taxon>
        <taxon>Liliopsida</taxon>
        <taxon>Zingiberales</taxon>
        <taxon>Musaceae</taxon>
        <taxon>Ensete</taxon>
    </lineage>
</organism>
<protein>
    <submittedName>
        <fullName evidence="1">Uncharacterized protein</fullName>
    </submittedName>
</protein>